<feature type="domain" description="Dinitrogenase iron-molybdenum cofactor biosynthesis" evidence="1">
    <location>
        <begin position="9"/>
        <end position="101"/>
    </location>
</feature>
<dbReference type="AlphaFoldDB" id="A0A366MDA8"/>
<dbReference type="PANTHER" id="PTHR33937:SF2">
    <property type="entry name" value="DINITROGENASE IRON-MOLYBDENUM COFACTOR BIOSYNTHESIS DOMAIN-CONTAINING PROTEIN"/>
    <property type="match status" value="1"/>
</dbReference>
<gene>
    <name evidence="2" type="ORF">ALNOE001_10530</name>
</gene>
<dbReference type="InterPro" id="IPR036105">
    <property type="entry name" value="DiNase_FeMo-co_biosyn_sf"/>
</dbReference>
<dbReference type="Proteomes" id="UP000253099">
    <property type="component" value="Unassembled WGS sequence"/>
</dbReference>
<dbReference type="Gene3D" id="3.30.420.130">
    <property type="entry name" value="Dinitrogenase iron-molybdenum cofactor biosynthesis domain"/>
    <property type="match status" value="1"/>
</dbReference>
<proteinExistence type="predicted"/>
<dbReference type="Pfam" id="PF02579">
    <property type="entry name" value="Nitro_FeMo-Co"/>
    <property type="match status" value="1"/>
</dbReference>
<keyword evidence="3" id="KW-1185">Reference proteome</keyword>
<evidence type="ECO:0000259" key="1">
    <source>
        <dbReference type="Pfam" id="PF02579"/>
    </source>
</evidence>
<reference evidence="2 3" key="1">
    <citation type="submission" date="2018-06" db="EMBL/GenBank/DDBJ databases">
        <title>Genomic insight into two independent archaeal endosymbiosis events.</title>
        <authorList>
            <person name="Lind A.E."/>
            <person name="Lewis W.H."/>
            <person name="Spang A."/>
            <person name="Guy L."/>
            <person name="Embley M.T."/>
            <person name="Ettema T.J.G."/>
        </authorList>
    </citation>
    <scope>NUCLEOTIDE SEQUENCE [LARGE SCALE GENOMIC DNA]</scope>
    <source>
        <strain evidence="2">NOE</strain>
    </source>
</reference>
<comment type="caution">
    <text evidence="2">The sequence shown here is derived from an EMBL/GenBank/DDBJ whole genome shotgun (WGS) entry which is preliminary data.</text>
</comment>
<sequence>MRIAVASSDGKNVDLHFGKARSICIFDFDEEGNNKSFIEKRKVEFEPGQKHQWMKTLDVIQDCDIMICVQTGFKSKFGIEEAGIKLVEDEGPIDDVLNRYIEHYKFMKSPL</sequence>
<evidence type="ECO:0000313" key="3">
    <source>
        <dbReference type="Proteomes" id="UP000253099"/>
    </source>
</evidence>
<accession>A0A366MDA8</accession>
<organism evidence="2 3">
    <name type="scientific">Candidatus Methanobinarius endosymbioticus</name>
    <dbReference type="NCBI Taxonomy" id="2006182"/>
    <lineage>
        <taxon>Archaea</taxon>
        <taxon>Methanobacteriati</taxon>
        <taxon>Methanobacteriota</taxon>
        <taxon>Methanomada group</taxon>
        <taxon>Methanobacteria</taxon>
        <taxon>Methanobacteriales</taxon>
        <taxon>Methanobacteriaceae</taxon>
        <taxon>Candidatus Methanobinarius</taxon>
    </lineage>
</organism>
<dbReference type="CDD" id="cd00562">
    <property type="entry name" value="NifX_NifB"/>
    <property type="match status" value="1"/>
</dbReference>
<dbReference type="InterPro" id="IPR003731">
    <property type="entry name" value="Di-Nase_FeMo-co_biosynth"/>
</dbReference>
<dbReference type="PANTHER" id="PTHR33937">
    <property type="entry name" value="IRON-MOLYBDENUM PROTEIN-RELATED-RELATED"/>
    <property type="match status" value="1"/>
</dbReference>
<name>A0A366MDA8_9EURY</name>
<protein>
    <recommendedName>
        <fullName evidence="1">Dinitrogenase iron-molybdenum cofactor biosynthesis domain-containing protein</fullName>
    </recommendedName>
</protein>
<dbReference type="SUPFAM" id="SSF53146">
    <property type="entry name" value="Nitrogenase accessory factor-like"/>
    <property type="match status" value="1"/>
</dbReference>
<dbReference type="EMBL" id="NIZT01000025">
    <property type="protein sequence ID" value="RBQ23452.1"/>
    <property type="molecule type" value="Genomic_DNA"/>
</dbReference>
<evidence type="ECO:0000313" key="2">
    <source>
        <dbReference type="EMBL" id="RBQ23452.1"/>
    </source>
</evidence>
<dbReference type="InterPro" id="IPR051840">
    <property type="entry name" value="NifX/NifY_domain"/>
</dbReference>